<evidence type="ECO:0000256" key="8">
    <source>
        <dbReference type="SAM" id="MobiDB-lite"/>
    </source>
</evidence>
<feature type="coiled-coil region" evidence="7">
    <location>
        <begin position="782"/>
        <end position="855"/>
    </location>
</feature>
<dbReference type="PANTHER" id="PTHR47969:SF15">
    <property type="entry name" value="CHROMOSOME-ASSOCIATED KINESIN KIF4A-RELATED"/>
    <property type="match status" value="1"/>
</dbReference>
<dbReference type="GO" id="GO:0051231">
    <property type="term" value="P:spindle elongation"/>
    <property type="evidence" value="ECO:0007669"/>
    <property type="project" value="TreeGrafter"/>
</dbReference>
<feature type="region of interest" description="Disordered" evidence="8">
    <location>
        <begin position="1036"/>
        <end position="1077"/>
    </location>
</feature>
<keyword evidence="2" id="KW-0963">Cytoplasm</keyword>
<feature type="binding site" evidence="6">
    <location>
        <begin position="91"/>
        <end position="98"/>
    </location>
    <ligand>
        <name>ATP</name>
        <dbReference type="ChEBI" id="CHEBI:30616"/>
    </ligand>
</feature>
<keyword evidence="4 6" id="KW-0067">ATP-binding</keyword>
<organism evidence="10 11">
    <name type="scientific">Paramecium primaurelia</name>
    <dbReference type="NCBI Taxonomy" id="5886"/>
    <lineage>
        <taxon>Eukaryota</taxon>
        <taxon>Sar</taxon>
        <taxon>Alveolata</taxon>
        <taxon>Ciliophora</taxon>
        <taxon>Intramacronucleata</taxon>
        <taxon>Oligohymenophorea</taxon>
        <taxon>Peniculida</taxon>
        <taxon>Parameciidae</taxon>
        <taxon>Paramecium</taxon>
    </lineage>
</organism>
<evidence type="ECO:0000259" key="9">
    <source>
        <dbReference type="PROSITE" id="PS50067"/>
    </source>
</evidence>
<evidence type="ECO:0000256" key="3">
    <source>
        <dbReference type="ARBA" id="ARBA00022741"/>
    </source>
</evidence>
<comment type="caution">
    <text evidence="6">Lacks conserved residue(s) required for the propagation of feature annotation.</text>
</comment>
<dbReference type="OMA" id="MENQIPR"/>
<dbReference type="GO" id="GO:0005737">
    <property type="term" value="C:cytoplasm"/>
    <property type="evidence" value="ECO:0007669"/>
    <property type="project" value="UniProtKB-SubCell"/>
</dbReference>
<dbReference type="GO" id="GO:0007052">
    <property type="term" value="P:mitotic spindle organization"/>
    <property type="evidence" value="ECO:0007669"/>
    <property type="project" value="TreeGrafter"/>
</dbReference>
<dbReference type="PANTHER" id="PTHR47969">
    <property type="entry name" value="CHROMOSOME-ASSOCIATED KINESIN KIF4A-RELATED"/>
    <property type="match status" value="1"/>
</dbReference>
<dbReference type="FunFam" id="3.40.850.10:FF:000112">
    <property type="entry name" value="Kinesin-8, putative"/>
    <property type="match status" value="1"/>
</dbReference>
<dbReference type="InterPro" id="IPR001752">
    <property type="entry name" value="Kinesin_motor_dom"/>
</dbReference>
<evidence type="ECO:0000256" key="6">
    <source>
        <dbReference type="PROSITE-ProRule" id="PRU00283"/>
    </source>
</evidence>
<dbReference type="CDD" id="cd00106">
    <property type="entry name" value="KISc"/>
    <property type="match status" value="1"/>
</dbReference>
<feature type="domain" description="Kinesin motor" evidence="9">
    <location>
        <begin position="4"/>
        <end position="322"/>
    </location>
</feature>
<dbReference type="InterPro" id="IPR027640">
    <property type="entry name" value="Kinesin-like_fam"/>
</dbReference>
<name>A0A8S1JSA2_PARPR</name>
<dbReference type="GO" id="GO:0005875">
    <property type="term" value="C:microtubule associated complex"/>
    <property type="evidence" value="ECO:0007669"/>
    <property type="project" value="TreeGrafter"/>
</dbReference>
<evidence type="ECO:0000256" key="4">
    <source>
        <dbReference type="ARBA" id="ARBA00022840"/>
    </source>
</evidence>
<dbReference type="SMART" id="SM00129">
    <property type="entry name" value="KISc"/>
    <property type="match status" value="1"/>
</dbReference>
<dbReference type="AlphaFoldDB" id="A0A8S1JSA2"/>
<accession>A0A8S1JSA2</accession>
<feature type="compositionally biased region" description="Polar residues" evidence="8">
    <location>
        <begin position="1121"/>
        <end position="1130"/>
    </location>
</feature>
<dbReference type="GO" id="GO:0005524">
    <property type="term" value="F:ATP binding"/>
    <property type="evidence" value="ECO:0007669"/>
    <property type="project" value="UniProtKB-UniRule"/>
</dbReference>
<dbReference type="Pfam" id="PF00225">
    <property type="entry name" value="Kinesin"/>
    <property type="match status" value="2"/>
</dbReference>
<protein>
    <recommendedName>
        <fullName evidence="9">Kinesin motor domain-containing protein</fullName>
    </recommendedName>
</protein>
<gene>
    <name evidence="10" type="ORF">PPRIM_AZ9-3.1.T0050103</name>
</gene>
<evidence type="ECO:0000256" key="5">
    <source>
        <dbReference type="ARBA" id="ARBA00023054"/>
    </source>
</evidence>
<dbReference type="PROSITE" id="PS50067">
    <property type="entry name" value="KINESIN_MOTOR_2"/>
    <property type="match status" value="2"/>
</dbReference>
<comment type="caution">
    <text evidence="10">The sequence shown here is derived from an EMBL/GenBank/DDBJ whole genome shotgun (WGS) entry which is preliminary data.</text>
</comment>
<proteinExistence type="inferred from homology"/>
<comment type="subcellular location">
    <subcellularLocation>
        <location evidence="1">Cytoplasm</location>
    </subcellularLocation>
</comment>
<dbReference type="EMBL" id="CAJJDM010000002">
    <property type="protein sequence ID" value="CAD8043450.1"/>
    <property type="molecule type" value="Genomic_DNA"/>
</dbReference>
<evidence type="ECO:0000256" key="2">
    <source>
        <dbReference type="ARBA" id="ARBA00022490"/>
    </source>
</evidence>
<keyword evidence="3 6" id="KW-0547">Nucleotide-binding</keyword>
<feature type="region of interest" description="Disordered" evidence="8">
    <location>
        <begin position="621"/>
        <end position="647"/>
    </location>
</feature>
<dbReference type="GO" id="GO:0008017">
    <property type="term" value="F:microtubule binding"/>
    <property type="evidence" value="ECO:0007669"/>
    <property type="project" value="InterPro"/>
</dbReference>
<dbReference type="GO" id="GO:0007018">
    <property type="term" value="P:microtubule-based movement"/>
    <property type="evidence" value="ECO:0007669"/>
    <property type="project" value="InterPro"/>
</dbReference>
<sequence>MQEPFKVSIRVKPYEGRSRFLTQRIGKETIIQVECPTQTIRDPDTYEQRSFAFDNVFNDGESTQDIYDQAISQMIYDCVSQGYNGTILAYGQTGSGKSYTMFGNLYDPLVENDGLVSMVLEQLFQMNVKISISYLEIYNEQIRDLIGDQVGLQLNEDPIKGVMLQDVQELQIMTIDQAKSIIINGNQKRVMAATNANQFSSRSHAIIQLFVVNQQYQCKLSLVDLAGSEKANVNEGSKGIRQMEGANINKSLLALGNCINMLACDQSIKKFVPYRDSKLTRLLKDSLGGNTKTLMIGCVQQVVQCHEESINTLKYASRARAIKKKIVQNIKINDITNCNCNCNSENVGLLQAEIEALKQEVSFQYQLTEEEIEIRLNLKQIDQLQLQNREGLEYLLQQMNSEMIDEDRLKNEILQYERAINENERIRQELNSQLQSKKKERTDPKDIQIEMLKKEITFLRDQIKQKDLVIDSLKIDKDNIKQSRPHTSYQETDRPKMNKENSIEIDVRKDSLQYCGSSKSIKQPTNREEEQHLQKLNKARDNYKIFRAKMIQLQEKMNYYTKNDIHLNQNQLKEIIDMMNELSTQNGPVLKQDEEMIIYFQKFIISQTQKSQQQINQNTLNTQITTPQQRSRSVNPNPDLAGSEKANVNEGSKGIRQMEGANINKSLLALGNCINMLACDQSMKKFVPYRDSKLTRLLKDSLGGNTKTLMIGCVQQVVQCHEESINTLKYASRARAIKKKIVQNIKINDITNCNCNCNSENVGLLQAEIEALKQEVSFQYQLTEEEIEIRLNLKQIDQLQLQNREGLEYLLQQMNSEMIDEDRLKNEILQYERAINENERIRQELNSQLQSKKKERTDPKDIQIEMLKKEITFLRDQIKQKDLVIDSLKIDKDNIKQSRPHTSYQETDRPKMNKENSIEIDVRKDSLQYCGSSKSIKQPTNREEEQHLQKLNKARDNYKIFRAKMIQLQEKMNYYTKNDIHLNQNQLKEIIDMMNELSTQNGPVLKQDEEMIIYFQKFIISQTQKSQQQINQNTLNTQITTPQQRSRSVNPNPNRGKGTSQHQRKPLQPTNQSPMNRQLFSNHTKQYQQLVQKGKKESCPTPQNKQKFILEYVKKMENQIPRGSNKSPLQSFSSDNSDKDDIIKRSFVQKVPFQSIQ</sequence>
<comment type="similarity">
    <text evidence="6">Belongs to the TRAFAC class myosin-kinesin ATPase superfamily. Kinesin family.</text>
</comment>
<feature type="compositionally biased region" description="Polar residues" evidence="8">
    <location>
        <begin position="1045"/>
        <end position="1061"/>
    </location>
</feature>
<evidence type="ECO:0000313" key="10">
    <source>
        <dbReference type="EMBL" id="CAD8043450.1"/>
    </source>
</evidence>
<evidence type="ECO:0000256" key="7">
    <source>
        <dbReference type="SAM" id="Coils"/>
    </source>
</evidence>
<feature type="domain" description="Kinesin motor" evidence="9">
    <location>
        <begin position="639"/>
        <end position="737"/>
    </location>
</feature>
<keyword evidence="11" id="KW-1185">Reference proteome</keyword>
<reference evidence="10" key="1">
    <citation type="submission" date="2021-01" db="EMBL/GenBank/DDBJ databases">
        <authorList>
            <consortium name="Genoscope - CEA"/>
            <person name="William W."/>
        </authorList>
    </citation>
    <scope>NUCLEOTIDE SEQUENCE</scope>
</reference>
<keyword evidence="6" id="KW-0505">Motor protein</keyword>
<evidence type="ECO:0000256" key="1">
    <source>
        <dbReference type="ARBA" id="ARBA00004496"/>
    </source>
</evidence>
<dbReference type="GO" id="GO:0003777">
    <property type="term" value="F:microtubule motor activity"/>
    <property type="evidence" value="ECO:0007669"/>
    <property type="project" value="InterPro"/>
</dbReference>
<evidence type="ECO:0000313" key="11">
    <source>
        <dbReference type="Proteomes" id="UP000688137"/>
    </source>
</evidence>
<feature type="region of interest" description="Disordered" evidence="8">
    <location>
        <begin position="1118"/>
        <end position="1143"/>
    </location>
</feature>
<feature type="coiled-coil region" evidence="7">
    <location>
        <begin position="367"/>
        <end position="440"/>
    </location>
</feature>
<dbReference type="Proteomes" id="UP000688137">
    <property type="component" value="Unassembled WGS sequence"/>
</dbReference>
<keyword evidence="5 7" id="KW-0175">Coiled coil</keyword>
<feature type="compositionally biased region" description="Polar residues" evidence="8">
    <location>
        <begin position="1068"/>
        <end position="1077"/>
    </location>
</feature>